<proteinExistence type="predicted"/>
<dbReference type="Proteomes" id="UP000594637">
    <property type="component" value="Chromosome"/>
</dbReference>
<protein>
    <submittedName>
        <fullName evidence="1">Uncharacterized protein</fullName>
    </submittedName>
</protein>
<evidence type="ECO:0000313" key="1">
    <source>
        <dbReference type="EMBL" id="QPL05699.1"/>
    </source>
</evidence>
<accession>A0A7T0LKY5</accession>
<evidence type="ECO:0000313" key="2">
    <source>
        <dbReference type="Proteomes" id="UP000594637"/>
    </source>
</evidence>
<gene>
    <name evidence="1" type="ORF">ID810_01535</name>
</gene>
<reference evidence="1 2" key="1">
    <citation type="submission" date="2020-11" db="EMBL/GenBank/DDBJ databases">
        <title>Actinomyces sp. ZJ750.</title>
        <authorList>
            <person name="Zhou J."/>
        </authorList>
    </citation>
    <scope>NUCLEOTIDE SEQUENCE [LARGE SCALE GENOMIC DNA]</scope>
    <source>
        <strain evidence="1 2">ZJ750</strain>
    </source>
</reference>
<name>A0A7T0LKY5_9ACTO</name>
<sequence>MSMTAWGDERVRRRGVREPVYLLGAYLCPDDGGSLTADLSRFERGRKLHWRDTPGPVKRRVCQVIGAHEVSHVIVATAPLVDGVREERARQRALASLLVILEQSYSVNTLILERRERSQDEKDEAQWATLTRSGAIRSLRLSHVHGGDEPRLWVPDQVLGAYGDALSGDARAWEHVAHRVRVEHVGLL</sequence>
<dbReference type="EMBL" id="CP063989">
    <property type="protein sequence ID" value="QPL05699.1"/>
    <property type="molecule type" value="Genomic_DNA"/>
</dbReference>
<dbReference type="AlphaFoldDB" id="A0A7T0LKY5"/>
<organism evidence="1 2">
    <name type="scientific">Actinomyces respiraculi</name>
    <dbReference type="NCBI Taxonomy" id="2744574"/>
    <lineage>
        <taxon>Bacteria</taxon>
        <taxon>Bacillati</taxon>
        <taxon>Actinomycetota</taxon>
        <taxon>Actinomycetes</taxon>
        <taxon>Actinomycetales</taxon>
        <taxon>Actinomycetaceae</taxon>
        <taxon>Actinomyces</taxon>
    </lineage>
</organism>
<keyword evidence="2" id="KW-1185">Reference proteome</keyword>
<dbReference type="RefSeq" id="WP_166856599.1">
    <property type="nucleotide sequence ID" value="NZ_CP063989.1"/>
</dbReference>
<dbReference type="KEGG" id="arep:ID810_01535"/>